<protein>
    <submittedName>
        <fullName evidence="1">Uncharacterized protein</fullName>
    </submittedName>
</protein>
<name>A0A550C7X6_9AGAR</name>
<sequence length="92" mass="10152">MPAAGWSMLLIWTNGTPDRSMLHSMWMANMLDFWESDDEDDIPGRLGVSVGVTLQLRPAPPTTPSRRADEGAAVTLIRLIKTYTDVYALTAS</sequence>
<organism evidence="1 2">
    <name type="scientific">Schizophyllum amplum</name>
    <dbReference type="NCBI Taxonomy" id="97359"/>
    <lineage>
        <taxon>Eukaryota</taxon>
        <taxon>Fungi</taxon>
        <taxon>Dikarya</taxon>
        <taxon>Basidiomycota</taxon>
        <taxon>Agaricomycotina</taxon>
        <taxon>Agaricomycetes</taxon>
        <taxon>Agaricomycetidae</taxon>
        <taxon>Agaricales</taxon>
        <taxon>Schizophyllaceae</taxon>
        <taxon>Schizophyllum</taxon>
    </lineage>
</organism>
<dbReference type="AlphaFoldDB" id="A0A550C7X6"/>
<accession>A0A550C7X6</accession>
<evidence type="ECO:0000313" key="1">
    <source>
        <dbReference type="EMBL" id="TRM60889.1"/>
    </source>
</evidence>
<proteinExistence type="predicted"/>
<dbReference type="Proteomes" id="UP000320762">
    <property type="component" value="Unassembled WGS sequence"/>
</dbReference>
<gene>
    <name evidence="1" type="ORF">BD626DRAFT_571269</name>
</gene>
<evidence type="ECO:0000313" key="2">
    <source>
        <dbReference type="Proteomes" id="UP000320762"/>
    </source>
</evidence>
<comment type="caution">
    <text evidence="1">The sequence shown here is derived from an EMBL/GenBank/DDBJ whole genome shotgun (WGS) entry which is preliminary data.</text>
</comment>
<dbReference type="EMBL" id="VDMD01000019">
    <property type="protein sequence ID" value="TRM60889.1"/>
    <property type="molecule type" value="Genomic_DNA"/>
</dbReference>
<reference evidence="1 2" key="1">
    <citation type="journal article" date="2019" name="New Phytol.">
        <title>Comparative genomics reveals unique wood-decay strategies and fruiting body development in the Schizophyllaceae.</title>
        <authorList>
            <person name="Almasi E."/>
            <person name="Sahu N."/>
            <person name="Krizsan K."/>
            <person name="Balint B."/>
            <person name="Kovacs G.M."/>
            <person name="Kiss B."/>
            <person name="Cseklye J."/>
            <person name="Drula E."/>
            <person name="Henrissat B."/>
            <person name="Nagy I."/>
            <person name="Chovatia M."/>
            <person name="Adam C."/>
            <person name="LaButti K."/>
            <person name="Lipzen A."/>
            <person name="Riley R."/>
            <person name="Grigoriev I.V."/>
            <person name="Nagy L.G."/>
        </authorList>
    </citation>
    <scope>NUCLEOTIDE SEQUENCE [LARGE SCALE GENOMIC DNA]</scope>
    <source>
        <strain evidence="1 2">NL-1724</strain>
    </source>
</reference>
<keyword evidence="2" id="KW-1185">Reference proteome</keyword>